<dbReference type="EMBL" id="JAAAXJ010000001">
    <property type="protein sequence ID" value="NBJ23133.1"/>
    <property type="molecule type" value="Genomic_DNA"/>
</dbReference>
<accession>A0ABW9YVC6</accession>
<dbReference type="Proteomes" id="UP000818323">
    <property type="component" value="Unassembled WGS sequence"/>
</dbReference>
<comment type="caution">
    <text evidence="1">The sequence shown here is derived from an EMBL/GenBank/DDBJ whole genome shotgun (WGS) entry which is preliminary data.</text>
</comment>
<dbReference type="PRINTS" id="PR00313">
    <property type="entry name" value="CABNDNGRPT"/>
</dbReference>
<name>A0ABW9YVC6_9HYPH</name>
<dbReference type="InterPro" id="IPR012334">
    <property type="entry name" value="Pectin_lyas_fold"/>
</dbReference>
<dbReference type="SUPFAM" id="SSF51120">
    <property type="entry name" value="beta-Roll"/>
    <property type="match status" value="2"/>
</dbReference>
<evidence type="ECO:0000313" key="1">
    <source>
        <dbReference type="EMBL" id="NBJ23133.1"/>
    </source>
</evidence>
<dbReference type="SUPFAM" id="SSF51126">
    <property type="entry name" value="Pectin lyase-like"/>
    <property type="match status" value="2"/>
</dbReference>
<proteinExistence type="predicted"/>
<dbReference type="Gene3D" id="2.160.20.10">
    <property type="entry name" value="Single-stranded right-handed beta-helix, Pectin lyase-like"/>
    <property type="match status" value="1"/>
</dbReference>
<dbReference type="InterPro" id="IPR006626">
    <property type="entry name" value="PbH1"/>
</dbReference>
<dbReference type="Gene3D" id="2.150.10.10">
    <property type="entry name" value="Serralysin-like metalloprotease, C-terminal"/>
    <property type="match status" value="3"/>
</dbReference>
<sequence length="775" mass="82028">MAIDPILVAPPSESAQANTDAINAAIRAANAAYLRNPSAGPVTVQLAEGTYVVTADRNNASKGAVELMSGVTLAGAGANGARDTIIKLTDHFDARINGIVRTKLETVDNVTIKNLVIDGNRANNIGHQAGFICGIKEDGSGRKQTNITIDNVEIQNCNAYGFNPHELTYSMTIKNSIAHNNGLDGFVADAVVGGIYENNKSYDNDRHGFNIQNETKHLVLKDNEAYNNGFRYMYNGTWAGGAGLTVQRGNIPPADSTEIPWVTDIQVIGGSYHHNGKEGVLIKLSDHVDLDKVDIYGNMRQGVRIEGSTHTVVQNSRIFNNSQAADNLYDEINIRLRFDDDYSQRTYYSTDTQILGNTIYSNGSINARYGIREESTNDDGGPTRTVLSGNSISGMDTGSISVPGYSNVWLGDAGDNVIDGTIGADDMRGSGGNDTYTVNHSGDLVTERPGEGSVDHVLSSITYTLTANVENLTLTGSRAINGYGNELANVLTGNALVNVLKSAAGNDTLDGRDGADSMDGGDGNDTYFVDHAAEIIVEKSNNGLGGVDTVYSSVNFTLPTQVENLFLTGAATNGIGNSSHNTLVGNDQNNLLDGMTGNDRLEGRGGDDIYGVNTTSDVIVEAVNEGIDQVRATVSYTLSANVENLTLQGTSSINGTGNDLGNALMGNGAANNLKGGTGADTLNGAAGKDTLTGGADFDVFVFKKGEINGDIVIDFVGNDADPGDRLVFQGFTSGLLRNSGDIWTVTDRAYTATFQLKGVTSLNAADYEFRNDLLF</sequence>
<organism evidence="1 2">
    <name type="scientific">Microvirga arsenatis</name>
    <dbReference type="NCBI Taxonomy" id="2692265"/>
    <lineage>
        <taxon>Bacteria</taxon>
        <taxon>Pseudomonadati</taxon>
        <taxon>Pseudomonadota</taxon>
        <taxon>Alphaproteobacteria</taxon>
        <taxon>Hyphomicrobiales</taxon>
        <taxon>Methylobacteriaceae</taxon>
        <taxon>Microvirga</taxon>
    </lineage>
</organism>
<dbReference type="PROSITE" id="PS00330">
    <property type="entry name" value="HEMOLYSIN_CALCIUM"/>
    <property type="match status" value="1"/>
</dbReference>
<evidence type="ECO:0000313" key="2">
    <source>
        <dbReference type="Proteomes" id="UP000818323"/>
    </source>
</evidence>
<keyword evidence="2" id="KW-1185">Reference proteome</keyword>
<reference evidence="1 2" key="1">
    <citation type="submission" date="2020-01" db="EMBL/GenBank/DDBJ databases">
        <title>Microvirga sp. nov., an arsenate reduction bacterium isolated from Tibet hotspring sediments.</title>
        <authorList>
            <person name="Yuan C.-G."/>
        </authorList>
    </citation>
    <scope>NUCLEOTIDE SEQUENCE [LARGE SCALE GENOMIC DNA]</scope>
    <source>
        <strain evidence="1 2">SYSU G3D203</strain>
    </source>
</reference>
<dbReference type="RefSeq" id="WP_161721730.1">
    <property type="nucleotide sequence ID" value="NZ_JAAAXI010000002.1"/>
</dbReference>
<gene>
    <name evidence="1" type="ORF">GR303_02000</name>
</gene>
<dbReference type="Pfam" id="PF00353">
    <property type="entry name" value="HemolysinCabind"/>
    <property type="match status" value="4"/>
</dbReference>
<dbReference type="InterPro" id="IPR018511">
    <property type="entry name" value="Hemolysin-typ_Ca-bd_CS"/>
</dbReference>
<evidence type="ECO:0008006" key="3">
    <source>
        <dbReference type="Google" id="ProtNLM"/>
    </source>
</evidence>
<protein>
    <recommendedName>
        <fullName evidence="3">Right handed beta helix domain-containing protein</fullName>
    </recommendedName>
</protein>
<dbReference type="InterPro" id="IPR001343">
    <property type="entry name" value="Hemolysn_Ca-bd"/>
</dbReference>
<dbReference type="InterPro" id="IPR011050">
    <property type="entry name" value="Pectin_lyase_fold/virulence"/>
</dbReference>
<dbReference type="SMART" id="SM00710">
    <property type="entry name" value="PbH1"/>
    <property type="match status" value="11"/>
</dbReference>
<dbReference type="InterPro" id="IPR011049">
    <property type="entry name" value="Serralysin-like_metalloprot_C"/>
</dbReference>